<evidence type="ECO:0000256" key="1">
    <source>
        <dbReference type="ARBA" id="ARBA00004141"/>
    </source>
</evidence>
<dbReference type="InterPro" id="IPR018490">
    <property type="entry name" value="cNMP-bd_dom_sf"/>
</dbReference>
<keyword evidence="12" id="KW-1185">Reference proteome</keyword>
<evidence type="ECO:0000313" key="11">
    <source>
        <dbReference type="EMBL" id="CEL99089.1"/>
    </source>
</evidence>
<dbReference type="Gene3D" id="1.10.287.70">
    <property type="match status" value="1"/>
</dbReference>
<reference evidence="11 12" key="1">
    <citation type="submission" date="2014-11" db="EMBL/GenBank/DDBJ databases">
        <authorList>
            <person name="Zhu J."/>
            <person name="Qi W."/>
            <person name="Song R."/>
        </authorList>
    </citation>
    <scope>NUCLEOTIDE SEQUENCE [LARGE SCALE GENOMIC DNA]</scope>
</reference>
<feature type="compositionally biased region" description="Basic and acidic residues" evidence="8">
    <location>
        <begin position="29"/>
        <end position="38"/>
    </location>
</feature>
<dbReference type="Pfam" id="PF00520">
    <property type="entry name" value="Ion_trans"/>
    <property type="match status" value="1"/>
</dbReference>
<dbReference type="InParanoid" id="A0A0G4ENU4"/>
<dbReference type="Gene3D" id="1.10.287.630">
    <property type="entry name" value="Helix hairpin bin"/>
    <property type="match status" value="1"/>
</dbReference>
<dbReference type="Proteomes" id="UP000041254">
    <property type="component" value="Unassembled WGS sequence"/>
</dbReference>
<evidence type="ECO:0000259" key="10">
    <source>
        <dbReference type="SMART" id="SM00100"/>
    </source>
</evidence>
<dbReference type="OMA" id="CNCAVAH"/>
<organism evidence="11 12">
    <name type="scientific">Vitrella brassicaformis (strain CCMP3155)</name>
    <dbReference type="NCBI Taxonomy" id="1169540"/>
    <lineage>
        <taxon>Eukaryota</taxon>
        <taxon>Sar</taxon>
        <taxon>Alveolata</taxon>
        <taxon>Colpodellida</taxon>
        <taxon>Vitrellaceae</taxon>
        <taxon>Vitrella</taxon>
    </lineage>
</organism>
<sequence>MKPERDLSGAEASSGSKEEEDDSFDADDDMAKARHESKTSYDRSLSGISRRLWGVSLQEATAEGEDGIEDAIHPASTFRVTWDCVIIVLTLVSVFYTPFSISFLQGEDDLESHGGVPGLYYPEWPELSIAKIFLLVIDVCFCTDLVLNFMTGFEQDGILILSVRETSRYYLRNYFAIDLVASFPFDVIFTILTLAASGDESSSIYHTYSASRAFRMLKLIRLTKLMRIARMARSLQRFSTLASSLVLQVIKYLFVLMLFAHWSACLAFFQTRLADFPDDSWIMQGETVTAAQRDGSSHCSRKVGNPVDPLCRPTSELYSFSLFKALSLMLCIGYGKTGPPRNVDEAWVVIASMLIGASLFAVVIGTVAALLTNMDNTTHMFYSKLEDLKQYMKHLKVPKDLQKQVLEYFYEKNVLSQSEDRILRNLSPALCKRVKLHICAPLIEVSPVLKRADPGFVTSLVPVLERTVFLPGDVIHHQHEISQYIYLISSGVVQLLIPLVDQDCKSLSRRGVLWRDIGSFDWLESDQAVSLLLSAGSIFGDEGLFLDLTGQPFAAVAAEPTVLFAAKREDFQFILRHYPEVEHVMAEISIQRLRLMRKQLQETSYQSDKGGIDSHKRVQVFQELDKATRSKRHSSIIDQERIINWIMGGQQPNSKAGQARRSSALLTSTRQSLSGYSLSQKELRLPPTVDEHE</sequence>
<evidence type="ECO:0000256" key="3">
    <source>
        <dbReference type="ARBA" id="ARBA00022692"/>
    </source>
</evidence>
<feature type="compositionally biased region" description="Polar residues" evidence="8">
    <location>
        <begin position="650"/>
        <end position="670"/>
    </location>
</feature>
<evidence type="ECO:0000256" key="4">
    <source>
        <dbReference type="ARBA" id="ARBA00022989"/>
    </source>
</evidence>
<evidence type="ECO:0000313" key="12">
    <source>
        <dbReference type="Proteomes" id="UP000041254"/>
    </source>
</evidence>
<dbReference type="InterPro" id="IPR005821">
    <property type="entry name" value="Ion_trans_dom"/>
</dbReference>
<dbReference type="Gene3D" id="2.60.120.10">
    <property type="entry name" value="Jelly Rolls"/>
    <property type="match status" value="1"/>
</dbReference>
<evidence type="ECO:0000256" key="5">
    <source>
        <dbReference type="ARBA" id="ARBA00023065"/>
    </source>
</evidence>
<name>A0A0G4ENU4_VITBC</name>
<keyword evidence="3 9" id="KW-0812">Transmembrane</keyword>
<gene>
    <name evidence="11" type="ORF">Vbra_2814</name>
</gene>
<evidence type="ECO:0000256" key="6">
    <source>
        <dbReference type="ARBA" id="ARBA00023136"/>
    </source>
</evidence>
<dbReference type="OrthoDB" id="432483at2759"/>
<comment type="subcellular location">
    <subcellularLocation>
        <location evidence="1">Membrane</location>
        <topology evidence="1">Multi-pass membrane protein</topology>
    </subcellularLocation>
</comment>
<dbReference type="GO" id="GO:0005249">
    <property type="term" value="F:voltage-gated potassium channel activity"/>
    <property type="evidence" value="ECO:0007669"/>
    <property type="project" value="InterPro"/>
</dbReference>
<feature type="transmembrane region" description="Helical" evidence="9">
    <location>
        <begin position="132"/>
        <end position="153"/>
    </location>
</feature>
<keyword evidence="4 9" id="KW-1133">Transmembrane helix</keyword>
<keyword evidence="7" id="KW-0407">Ion channel</keyword>
<dbReference type="GO" id="GO:0003254">
    <property type="term" value="P:regulation of membrane depolarization"/>
    <property type="evidence" value="ECO:0007669"/>
    <property type="project" value="TreeGrafter"/>
</dbReference>
<proteinExistence type="predicted"/>
<keyword evidence="6 9" id="KW-0472">Membrane</keyword>
<feature type="compositionally biased region" description="Acidic residues" evidence="8">
    <location>
        <begin position="18"/>
        <end position="28"/>
    </location>
</feature>
<dbReference type="GO" id="GO:0035725">
    <property type="term" value="P:sodium ion transmembrane transport"/>
    <property type="evidence" value="ECO:0007669"/>
    <property type="project" value="TreeGrafter"/>
</dbReference>
<dbReference type="PRINTS" id="PR01463">
    <property type="entry name" value="EAGCHANLFMLY"/>
</dbReference>
<feature type="transmembrane region" description="Helical" evidence="9">
    <location>
        <begin position="80"/>
        <end position="99"/>
    </location>
</feature>
<dbReference type="InterPro" id="IPR014710">
    <property type="entry name" value="RmlC-like_jellyroll"/>
</dbReference>
<keyword evidence="2" id="KW-0813">Transport</keyword>
<dbReference type="EMBL" id="CDMY01000275">
    <property type="protein sequence ID" value="CEL99089.1"/>
    <property type="molecule type" value="Genomic_DNA"/>
</dbReference>
<feature type="transmembrane region" description="Helical" evidence="9">
    <location>
        <begin position="347"/>
        <end position="371"/>
    </location>
</feature>
<dbReference type="SUPFAM" id="SSF81324">
    <property type="entry name" value="Voltage-gated potassium channels"/>
    <property type="match status" value="1"/>
</dbReference>
<dbReference type="SMART" id="SM00100">
    <property type="entry name" value="cNMP"/>
    <property type="match status" value="1"/>
</dbReference>
<dbReference type="PANTHER" id="PTHR45689">
    <property type="entry name" value="I[[H]] CHANNEL, ISOFORM E"/>
    <property type="match status" value="1"/>
</dbReference>
<evidence type="ECO:0000256" key="9">
    <source>
        <dbReference type="SAM" id="Phobius"/>
    </source>
</evidence>
<feature type="region of interest" description="Disordered" evidence="8">
    <location>
        <begin position="649"/>
        <end position="670"/>
    </location>
</feature>
<feature type="transmembrane region" description="Helical" evidence="9">
    <location>
        <begin position="241"/>
        <end position="269"/>
    </location>
</feature>
<evidence type="ECO:0000256" key="2">
    <source>
        <dbReference type="ARBA" id="ARBA00022448"/>
    </source>
</evidence>
<dbReference type="VEuPathDB" id="CryptoDB:Vbra_2814"/>
<dbReference type="PANTHER" id="PTHR45689:SF5">
    <property type="entry name" value="I[[H]] CHANNEL, ISOFORM E"/>
    <property type="match status" value="1"/>
</dbReference>
<dbReference type="SUPFAM" id="SSF51206">
    <property type="entry name" value="cAMP-binding domain-like"/>
    <property type="match status" value="1"/>
</dbReference>
<evidence type="ECO:0000256" key="8">
    <source>
        <dbReference type="SAM" id="MobiDB-lite"/>
    </source>
</evidence>
<accession>A0A0G4ENU4</accession>
<dbReference type="InterPro" id="IPR051413">
    <property type="entry name" value="K/Na_HCN_channel"/>
</dbReference>
<dbReference type="InterPro" id="IPR000595">
    <property type="entry name" value="cNMP-bd_dom"/>
</dbReference>
<dbReference type="PhylomeDB" id="A0A0G4ENU4"/>
<dbReference type="CDD" id="cd00038">
    <property type="entry name" value="CAP_ED"/>
    <property type="match status" value="1"/>
</dbReference>
<feature type="transmembrane region" description="Helical" evidence="9">
    <location>
        <begin position="174"/>
        <end position="197"/>
    </location>
</feature>
<protein>
    <recommendedName>
        <fullName evidence="10">Cyclic nucleotide-binding domain-containing protein</fullName>
    </recommendedName>
</protein>
<dbReference type="GO" id="GO:0098855">
    <property type="term" value="C:HCN channel complex"/>
    <property type="evidence" value="ECO:0007669"/>
    <property type="project" value="TreeGrafter"/>
</dbReference>
<dbReference type="InterPro" id="IPR003938">
    <property type="entry name" value="K_chnl_volt-dep_EAG/ELK/ERG"/>
</dbReference>
<keyword evidence="5" id="KW-0406">Ion transport</keyword>
<evidence type="ECO:0000256" key="7">
    <source>
        <dbReference type="ARBA" id="ARBA00023303"/>
    </source>
</evidence>
<feature type="domain" description="Cyclic nucleotide-binding" evidence="10">
    <location>
        <begin position="448"/>
        <end position="593"/>
    </location>
</feature>
<feature type="region of interest" description="Disordered" evidence="8">
    <location>
        <begin position="1"/>
        <end position="38"/>
    </location>
</feature>
<dbReference type="AlphaFoldDB" id="A0A0G4ENU4"/>